<organism evidence="6 7">
    <name type="scientific">Branchiostoma lanceolatum</name>
    <name type="common">Common lancelet</name>
    <name type="synonym">Amphioxus lanceolatum</name>
    <dbReference type="NCBI Taxonomy" id="7740"/>
    <lineage>
        <taxon>Eukaryota</taxon>
        <taxon>Metazoa</taxon>
        <taxon>Chordata</taxon>
        <taxon>Cephalochordata</taxon>
        <taxon>Leptocardii</taxon>
        <taxon>Amphioxiformes</taxon>
        <taxon>Branchiostomatidae</taxon>
        <taxon>Branchiostoma</taxon>
    </lineage>
</organism>
<dbReference type="Proteomes" id="UP000838412">
    <property type="component" value="Chromosome 14"/>
</dbReference>
<feature type="transmembrane region" description="Helical" evidence="4">
    <location>
        <begin position="232"/>
        <end position="251"/>
    </location>
</feature>
<comment type="cofactor">
    <cofactor evidence="1">
        <name>pyridoxal 5'-phosphate</name>
        <dbReference type="ChEBI" id="CHEBI:597326"/>
    </cofactor>
</comment>
<feature type="transmembrane region" description="Helical" evidence="4">
    <location>
        <begin position="200"/>
        <end position="220"/>
    </location>
</feature>
<evidence type="ECO:0000259" key="5">
    <source>
        <dbReference type="Pfam" id="PF00291"/>
    </source>
</evidence>
<dbReference type="InterPro" id="IPR036052">
    <property type="entry name" value="TrpB-like_PALP_sf"/>
</dbReference>
<dbReference type="EMBL" id="OV696699">
    <property type="protein sequence ID" value="CAH1245818.1"/>
    <property type="molecule type" value="Genomic_DNA"/>
</dbReference>
<dbReference type="InterPro" id="IPR027278">
    <property type="entry name" value="ACCD_DCysDesulf"/>
</dbReference>
<feature type="transmembrane region" description="Helical" evidence="4">
    <location>
        <begin position="333"/>
        <end position="352"/>
    </location>
</feature>
<sequence>MSTESPLILVVRPANAPTQVTGDLRKTTAENLTERRWFERLGQLNTPIQRWRLDDLPAGVELFIKRDDMTGSTLSGNKVRKLEFLMADAIDRGCGAVITCGGVQSNHCRATAVAARQLGLDIHLMLRSDVQDWLPIANGVPDWSAKNPSEVGCEGNLLQDRLMGANVYLVQRTEWYEEKLLPRMKRLAQRIKETSGKDSFLIPVGGSNLAGLFGYITAFQELMEQVSRTGKLYLIPVGGSNLAGLFGYITAFQELMEQVCRTGKSYLIPVGGSNLAGLFGYITAFQELMEQVCRTGKLYLIPVGGSNLAGLFGYITAFQELMEQGVLDRFDDLVLTVGSGGTTCGLCVANYLTGSKIKIHAVAICDDAAYFHRHINATLQEIGLTDVRSEDIVDIIEGYKGRGYALSTKKELEFVANIAQTSGIILDPVYTGKATMGLLNELRTNQSRFHGNRILFLHTGGIFGLYDGRMTSILKDGMRHVTDRVHDWWNPDDDPPFP</sequence>
<feature type="transmembrane region" description="Helical" evidence="4">
    <location>
        <begin position="298"/>
        <end position="318"/>
    </location>
</feature>
<comment type="similarity">
    <text evidence="2">Belongs to the ACC deaminase/D-cysteine desulfhydrase family.</text>
</comment>
<gene>
    <name evidence="6" type="primary">Hypp7558</name>
    <name evidence="6" type="ORF">BLAG_LOCUS8034</name>
</gene>
<evidence type="ECO:0000313" key="6">
    <source>
        <dbReference type="EMBL" id="CAH1245818.1"/>
    </source>
</evidence>
<reference evidence="6" key="1">
    <citation type="submission" date="2022-01" db="EMBL/GenBank/DDBJ databases">
        <authorList>
            <person name="Braso-Vives M."/>
        </authorList>
    </citation>
    <scope>NUCLEOTIDE SEQUENCE</scope>
</reference>
<dbReference type="Pfam" id="PF00291">
    <property type="entry name" value="PALP"/>
    <property type="match status" value="2"/>
</dbReference>
<keyword evidence="7" id="KW-1185">Reference proteome</keyword>
<proteinExistence type="inferred from homology"/>
<accession>A0A8J9Z1U0</accession>
<evidence type="ECO:0000313" key="7">
    <source>
        <dbReference type="Proteomes" id="UP000838412"/>
    </source>
</evidence>
<dbReference type="PANTHER" id="PTHR43780:SF2">
    <property type="entry name" value="1-AMINOCYCLOPROPANE-1-CARBOXYLATE DEAMINASE-RELATED"/>
    <property type="match status" value="1"/>
</dbReference>
<feature type="domain" description="Tryptophan synthase beta chain-like PALP" evidence="5">
    <location>
        <begin position="41"/>
        <end position="255"/>
    </location>
</feature>
<keyword evidence="4" id="KW-1133">Transmembrane helix</keyword>
<protein>
    <submittedName>
        <fullName evidence="6">Hypp7558 protein</fullName>
    </submittedName>
</protein>
<name>A0A8J9Z1U0_BRALA</name>
<dbReference type="GO" id="GO:0019148">
    <property type="term" value="F:D-cysteine desulfhydrase activity"/>
    <property type="evidence" value="ECO:0007669"/>
    <property type="project" value="TreeGrafter"/>
</dbReference>
<keyword evidence="4" id="KW-0472">Membrane</keyword>
<feature type="domain" description="Tryptophan synthase beta chain-like PALP" evidence="5">
    <location>
        <begin position="286"/>
        <end position="460"/>
    </location>
</feature>
<dbReference type="InterPro" id="IPR001926">
    <property type="entry name" value="TrpB-like_PALP"/>
</dbReference>
<evidence type="ECO:0000256" key="1">
    <source>
        <dbReference type="ARBA" id="ARBA00001933"/>
    </source>
</evidence>
<evidence type="ECO:0000256" key="3">
    <source>
        <dbReference type="ARBA" id="ARBA00022898"/>
    </source>
</evidence>
<dbReference type="FunFam" id="3.40.50.1100:FF:000042">
    <property type="entry name" value="Bifunctional D-cysteine desulfhydrase/1-aminocyclopropane-1-carboxylate deaminase mitochondrial"/>
    <property type="match status" value="1"/>
</dbReference>
<keyword evidence="3" id="KW-0663">Pyridoxal phosphate</keyword>
<dbReference type="OrthoDB" id="10266364at2759"/>
<dbReference type="SUPFAM" id="SSF53686">
    <property type="entry name" value="Tryptophan synthase beta subunit-like PLP-dependent enzymes"/>
    <property type="match status" value="2"/>
</dbReference>
<evidence type="ECO:0000256" key="2">
    <source>
        <dbReference type="ARBA" id="ARBA00008639"/>
    </source>
</evidence>
<dbReference type="AlphaFoldDB" id="A0A8J9Z1U0"/>
<dbReference type="Gene3D" id="3.40.50.1100">
    <property type="match status" value="2"/>
</dbReference>
<keyword evidence="4" id="KW-0812">Transmembrane</keyword>
<feature type="transmembrane region" description="Helical" evidence="4">
    <location>
        <begin position="266"/>
        <end position="286"/>
    </location>
</feature>
<dbReference type="PANTHER" id="PTHR43780">
    <property type="entry name" value="1-AMINOCYCLOPROPANE-1-CARBOXYLATE DEAMINASE-RELATED"/>
    <property type="match status" value="1"/>
</dbReference>
<evidence type="ECO:0000256" key="4">
    <source>
        <dbReference type="SAM" id="Phobius"/>
    </source>
</evidence>